<dbReference type="AlphaFoldDB" id="A0A1Y6M1Q6"/>
<sequence length="122" mass="13852">MANMVWKLWNGPVANHATQVISTNPLSHEFCQTQSTFVKPSCANARLQLQNLLRKVPTSSDNFCSGDQCTPRPMARTLRIQQHQSVTGMVMQRSQSFLRFPDQPNVHCLLEHPPMRSNFFGP</sequence>
<organism evidence="1 2">
    <name type="scientific">Zymoseptoria tritici ST99CH_1A5</name>
    <dbReference type="NCBI Taxonomy" id="1276529"/>
    <lineage>
        <taxon>Eukaryota</taxon>
        <taxon>Fungi</taxon>
        <taxon>Dikarya</taxon>
        <taxon>Ascomycota</taxon>
        <taxon>Pezizomycotina</taxon>
        <taxon>Dothideomycetes</taxon>
        <taxon>Dothideomycetidae</taxon>
        <taxon>Mycosphaerellales</taxon>
        <taxon>Mycosphaerellaceae</taxon>
        <taxon>Zymoseptoria</taxon>
    </lineage>
</organism>
<proteinExistence type="predicted"/>
<dbReference type="Proteomes" id="UP000215453">
    <property type="component" value="Chromosome 20"/>
</dbReference>
<protein>
    <submittedName>
        <fullName evidence="1">Uncharacterized protein</fullName>
    </submittedName>
</protein>
<evidence type="ECO:0000313" key="2">
    <source>
        <dbReference type="Proteomes" id="UP000215453"/>
    </source>
</evidence>
<dbReference type="EMBL" id="LT882695">
    <property type="protein sequence ID" value="SMY30584.1"/>
    <property type="molecule type" value="Genomic_DNA"/>
</dbReference>
<evidence type="ECO:0000313" key="1">
    <source>
        <dbReference type="EMBL" id="SMY30584.1"/>
    </source>
</evidence>
<accession>A0A1Y6M1Q6</accession>
<name>A0A1Y6M1Q6_ZYMTR</name>
<reference evidence="1 2" key="1">
    <citation type="submission" date="2016-10" db="EMBL/GenBank/DDBJ databases">
        <authorList>
            <person name="Varghese N."/>
        </authorList>
    </citation>
    <scope>NUCLEOTIDE SEQUENCE [LARGE SCALE GENOMIC DNA]</scope>
</reference>
<gene>
    <name evidence="1" type="ORF">ZT1A5_G12038</name>
</gene>